<reference evidence="1 2" key="1">
    <citation type="journal article" date="2014" name="Int. J. Syst. Evol. Microbiol.">
        <title>Phaeodactylibacter xiamenensis gen. nov., sp. nov., a member of the family Saprospiraceae isolated from the marine alga Phaeodactylum tricornutum.</title>
        <authorList>
            <person name="Chen Z.Jr."/>
            <person name="Lei X."/>
            <person name="Lai Q."/>
            <person name="Li Y."/>
            <person name="Zhang B."/>
            <person name="Zhang J."/>
            <person name="Zhang H."/>
            <person name="Yang L."/>
            <person name="Zheng W."/>
            <person name="Tian Y."/>
            <person name="Yu Z."/>
            <person name="Xu H.Jr."/>
            <person name="Zheng T."/>
        </authorList>
    </citation>
    <scope>NUCLEOTIDE SEQUENCE [LARGE SCALE GENOMIC DNA]</scope>
    <source>
        <strain evidence="1 2">KD52</strain>
    </source>
</reference>
<name>A0A098S9T9_9BACT</name>
<sequence>MGVTLEQEEQDCTTQLQYSLDSLYTALLNTPDLTKEQREYVRKEVIRINKMYGTGFNLTEEDWRKVKFYKDGNTKAFIRYLEFIAVHFYFTGSSLKIGKKDLKHA</sequence>
<evidence type="ECO:0000313" key="2">
    <source>
        <dbReference type="Proteomes" id="UP000029736"/>
    </source>
</evidence>
<dbReference type="AlphaFoldDB" id="A0A098S9T9"/>
<dbReference type="EMBL" id="JPOS01000014">
    <property type="protein sequence ID" value="KGE88890.1"/>
    <property type="molecule type" value="Genomic_DNA"/>
</dbReference>
<keyword evidence="2" id="KW-1185">Reference proteome</keyword>
<proteinExistence type="predicted"/>
<organism evidence="1 2">
    <name type="scientific">Phaeodactylibacter xiamenensis</name>
    <dbReference type="NCBI Taxonomy" id="1524460"/>
    <lineage>
        <taxon>Bacteria</taxon>
        <taxon>Pseudomonadati</taxon>
        <taxon>Bacteroidota</taxon>
        <taxon>Saprospiria</taxon>
        <taxon>Saprospirales</taxon>
        <taxon>Haliscomenobacteraceae</taxon>
        <taxon>Phaeodactylibacter</taxon>
    </lineage>
</organism>
<dbReference type="Proteomes" id="UP000029736">
    <property type="component" value="Unassembled WGS sequence"/>
</dbReference>
<gene>
    <name evidence="1" type="ORF">IX84_06175</name>
</gene>
<comment type="caution">
    <text evidence="1">The sequence shown here is derived from an EMBL/GenBank/DDBJ whole genome shotgun (WGS) entry which is preliminary data.</text>
</comment>
<evidence type="ECO:0000313" key="1">
    <source>
        <dbReference type="EMBL" id="KGE88890.1"/>
    </source>
</evidence>
<accession>A0A098S9T9</accession>
<protein>
    <submittedName>
        <fullName evidence="1">Uncharacterized protein</fullName>
    </submittedName>
</protein>